<keyword evidence="5" id="KW-0528">Neurotoxin</keyword>
<dbReference type="FunFam" id="3.40.33.10:FF:000005">
    <property type="entry name" value="Cysteine-rich secretory protein 2"/>
    <property type="match status" value="1"/>
</dbReference>
<evidence type="ECO:0000256" key="5">
    <source>
        <dbReference type="ARBA" id="ARBA00022699"/>
    </source>
</evidence>
<evidence type="ECO:0000256" key="3">
    <source>
        <dbReference type="ARBA" id="ARBA00022525"/>
    </source>
</evidence>
<keyword evidence="3" id="KW-0964">Secreted</keyword>
<organism evidence="14">
    <name type="scientific">Heloderma suspectum cinctum</name>
    <name type="common">Banded Gila monster</name>
    <dbReference type="NCBI Taxonomy" id="537493"/>
    <lineage>
        <taxon>Eukaryota</taxon>
        <taxon>Metazoa</taxon>
        <taxon>Chordata</taxon>
        <taxon>Craniata</taxon>
        <taxon>Vertebrata</taxon>
        <taxon>Euteleostomi</taxon>
        <taxon>Lepidosauria</taxon>
        <taxon>Squamata</taxon>
        <taxon>Bifurcata</taxon>
        <taxon>Unidentata</taxon>
        <taxon>Episquamata</taxon>
        <taxon>Toxicofera</taxon>
        <taxon>Anguimorpha</taxon>
        <taxon>Neoanguimorpha</taxon>
        <taxon>Helodermatidae</taxon>
        <taxon>Heloderma</taxon>
    </lineage>
</organism>
<evidence type="ECO:0000256" key="7">
    <source>
        <dbReference type="ARBA" id="ARBA00022773"/>
    </source>
</evidence>
<dbReference type="Gene3D" id="1.10.10.740">
    <property type="entry name" value="Crisp domain"/>
    <property type="match status" value="1"/>
</dbReference>
<dbReference type="PRINTS" id="PR00837">
    <property type="entry name" value="V5TPXLIKE"/>
</dbReference>
<keyword evidence="8" id="KW-0108">Calcium channel impairing toxin</keyword>
<dbReference type="SUPFAM" id="SSF57546">
    <property type="entry name" value="Crisp domain-like"/>
    <property type="match status" value="1"/>
</dbReference>
<dbReference type="PANTHER" id="PTHR10334">
    <property type="entry name" value="CYSTEINE-RICH SECRETORY PROTEIN-RELATED"/>
    <property type="match status" value="1"/>
</dbReference>
<dbReference type="GO" id="GO:0015459">
    <property type="term" value="F:potassium channel regulator activity"/>
    <property type="evidence" value="ECO:0007669"/>
    <property type="project" value="UniProtKB-KW"/>
</dbReference>
<dbReference type="Gene3D" id="3.40.33.10">
    <property type="entry name" value="CAP"/>
    <property type="match status" value="1"/>
</dbReference>
<dbReference type="InterPro" id="IPR034117">
    <property type="entry name" value="SCP_CRISP"/>
</dbReference>
<dbReference type="AlphaFoldDB" id="C6EVG0"/>
<dbReference type="PROSITE" id="PS01009">
    <property type="entry name" value="CRISP_1"/>
    <property type="match status" value="1"/>
</dbReference>
<dbReference type="GO" id="GO:0090729">
    <property type="term" value="F:toxin activity"/>
    <property type="evidence" value="ECO:0007669"/>
    <property type="project" value="UniProtKB-KW"/>
</dbReference>
<keyword evidence="6 12" id="KW-0732">Signal</keyword>
<dbReference type="EMBL" id="EU790958">
    <property type="protein sequence ID" value="ACE95060.1"/>
    <property type="molecule type" value="mRNA"/>
</dbReference>
<dbReference type="GO" id="GO:0005576">
    <property type="term" value="C:extracellular region"/>
    <property type="evidence" value="ECO:0007669"/>
    <property type="project" value="UniProtKB-SubCell"/>
</dbReference>
<dbReference type="InterPro" id="IPR014044">
    <property type="entry name" value="CAP_dom"/>
</dbReference>
<comment type="caution">
    <text evidence="11">Lacks conserved residue(s) required for the propagation of feature annotation.</text>
</comment>
<dbReference type="SMART" id="SM00198">
    <property type="entry name" value="SCP"/>
    <property type="match status" value="1"/>
</dbReference>
<keyword evidence="4" id="KW-0800">Toxin</keyword>
<evidence type="ECO:0000256" key="4">
    <source>
        <dbReference type="ARBA" id="ARBA00022656"/>
    </source>
</evidence>
<protein>
    <submittedName>
        <fullName evidence="14">CRISP toxin</fullName>
    </submittedName>
</protein>
<evidence type="ECO:0000256" key="8">
    <source>
        <dbReference type="ARBA" id="ARBA00022831"/>
    </source>
</evidence>
<evidence type="ECO:0000256" key="10">
    <source>
        <dbReference type="ARBA" id="ARBA00023157"/>
    </source>
</evidence>
<evidence type="ECO:0000256" key="6">
    <source>
        <dbReference type="ARBA" id="ARBA00022729"/>
    </source>
</evidence>
<dbReference type="InterPro" id="IPR018244">
    <property type="entry name" value="Allrgn_V5/Tpx1_CS"/>
</dbReference>
<dbReference type="InterPro" id="IPR013871">
    <property type="entry name" value="Cysteine_rich_secretory"/>
</dbReference>
<dbReference type="SUPFAM" id="SSF55797">
    <property type="entry name" value="PR-1-like"/>
    <property type="match status" value="1"/>
</dbReference>
<keyword evidence="10" id="KW-1015">Disulfide bond</keyword>
<dbReference type="FunFam" id="1.10.10.740:FF:000001">
    <property type="entry name" value="Cysteine-rich secretory protein 2"/>
    <property type="match status" value="1"/>
</dbReference>
<feature type="chain" id="PRO_5002965207" evidence="12">
    <location>
        <begin position="20"/>
        <end position="242"/>
    </location>
</feature>
<feature type="signal peptide" evidence="12">
    <location>
        <begin position="1"/>
        <end position="19"/>
    </location>
</feature>
<dbReference type="GO" id="GO:0006952">
    <property type="term" value="P:defense response"/>
    <property type="evidence" value="ECO:0007669"/>
    <property type="project" value="UniProtKB-ARBA"/>
</dbReference>
<sequence length="242" mass="27512">MILLSLYLCLAAMLHQSEGEASPKLPGLMTSNPDQQTEITDKHNNLRRIVEPTASNMLKMTWSNKIAQNAQRSANQCTLEHTSKEERTIDGVECGENLFFSSAPYTWSYAIQNWFDERKYFRFNYGPTAQNVMIGHYTQVVWYRSHELGCAIAYCPHQATYKYYQVCQYCPGGNIRSRKYTPYSIGPPCGDCPDACDNGLCTNPCKQHDVYNNCPDLKKQVGCGHPIMKDCRATCECLTEIK</sequence>
<keyword evidence="7" id="KW-0632">Potassium channel impairing toxin</keyword>
<evidence type="ECO:0000256" key="12">
    <source>
        <dbReference type="SAM" id="SignalP"/>
    </source>
</evidence>
<proteinExistence type="evidence at transcript level"/>
<evidence type="ECO:0000256" key="2">
    <source>
        <dbReference type="ARBA" id="ARBA00009923"/>
    </source>
</evidence>
<dbReference type="Pfam" id="PF00188">
    <property type="entry name" value="CAP"/>
    <property type="match status" value="1"/>
</dbReference>
<dbReference type="InterPro" id="IPR003582">
    <property type="entry name" value="ShKT_dom"/>
</dbReference>
<comment type="similarity">
    <text evidence="2">Belongs to the CRISP family.</text>
</comment>
<comment type="subcellular location">
    <subcellularLocation>
        <location evidence="1">Secreted</location>
    </subcellularLocation>
</comment>
<evidence type="ECO:0000259" key="13">
    <source>
        <dbReference type="PROSITE" id="PS51670"/>
    </source>
</evidence>
<name>C6EVG0_HELSC</name>
<accession>C6EVG0</accession>
<dbReference type="InterPro" id="IPR042076">
    <property type="entry name" value="Crisp-like_dom"/>
</dbReference>
<evidence type="ECO:0000256" key="11">
    <source>
        <dbReference type="PROSITE-ProRule" id="PRU01005"/>
    </source>
</evidence>
<keyword evidence="9" id="KW-0872">Ion channel impairing toxin</keyword>
<dbReference type="PROSITE" id="PS51670">
    <property type="entry name" value="SHKT"/>
    <property type="match status" value="1"/>
</dbReference>
<dbReference type="Pfam" id="PF08562">
    <property type="entry name" value="Crisp"/>
    <property type="match status" value="1"/>
</dbReference>
<evidence type="ECO:0000256" key="1">
    <source>
        <dbReference type="ARBA" id="ARBA00004613"/>
    </source>
</evidence>
<dbReference type="InterPro" id="IPR001283">
    <property type="entry name" value="CRISP-related"/>
</dbReference>
<evidence type="ECO:0000256" key="9">
    <source>
        <dbReference type="ARBA" id="ARBA00022872"/>
    </source>
</evidence>
<dbReference type="CDD" id="cd05383">
    <property type="entry name" value="CAP_CRISP"/>
    <property type="match status" value="1"/>
</dbReference>
<dbReference type="GO" id="GO:0005246">
    <property type="term" value="F:calcium channel regulator activity"/>
    <property type="evidence" value="ECO:0007669"/>
    <property type="project" value="UniProtKB-KW"/>
</dbReference>
<reference evidence="14" key="1">
    <citation type="journal article" date="2010" name="Mol. Cell. Proteomics">
        <title>Functional and structural diversification of the Anguimorpha lizard venom system.</title>
        <authorList>
            <person name="Fry B.G."/>
            <person name="Winter K."/>
            <person name="Norman J.A."/>
            <person name="Roelants K."/>
            <person name="Nabuurs R.J."/>
            <person name="van Osch M.J."/>
            <person name="Teeuwisse W.M."/>
            <person name="van der Weerd L."/>
            <person name="McNaughtan J.E."/>
            <person name="Kwok H.F."/>
            <person name="Scheib H."/>
            <person name="Greisman L."/>
            <person name="Kochva E."/>
            <person name="Miller L.J."/>
            <person name="Gao F."/>
            <person name="Karas J."/>
            <person name="Scanlon D."/>
            <person name="Lin F."/>
            <person name="Kuruppu S."/>
            <person name="Shaw C."/>
            <person name="Wong L."/>
            <person name="Hodgson W.C."/>
        </authorList>
    </citation>
    <scope>NUCLEOTIDE SEQUENCE</scope>
    <source>
        <tissue evidence="14">Mandibular venom gland</tissue>
    </source>
</reference>
<feature type="domain" description="ShKT" evidence="13">
    <location>
        <begin position="205"/>
        <end position="237"/>
    </location>
</feature>
<evidence type="ECO:0000313" key="14">
    <source>
        <dbReference type="EMBL" id="ACE95060.1"/>
    </source>
</evidence>
<dbReference type="InterPro" id="IPR035940">
    <property type="entry name" value="CAP_sf"/>
</dbReference>